<proteinExistence type="predicted"/>
<feature type="non-terminal residue" evidence="1">
    <location>
        <position position="173"/>
    </location>
</feature>
<keyword evidence="2" id="KW-1185">Reference proteome</keyword>
<dbReference type="Proteomes" id="UP001497623">
    <property type="component" value="Unassembled WGS sequence"/>
</dbReference>
<sequence length="173" mass="20083">MNLIKSKTAIGTCMVKLKILKSCIGNRSFQCRKEFPNLSTSNQEKKISDGAIRMYCEHPNQLHTDMENRFVDLTTLNIPHWLSSPLRVPNYDEPGLVEEEIEELMLLNTDFELHPKLQVSFQDFWLQNKISESYPALWSRVNIFFIAFPTSYLVEQGFSAVVQILGKQRQKLD</sequence>
<dbReference type="EMBL" id="CAXKWB010017447">
    <property type="protein sequence ID" value="CAL4118894.1"/>
    <property type="molecule type" value="Genomic_DNA"/>
</dbReference>
<evidence type="ECO:0000313" key="1">
    <source>
        <dbReference type="EMBL" id="CAL4118894.1"/>
    </source>
</evidence>
<organism evidence="1 2">
    <name type="scientific">Meganyctiphanes norvegica</name>
    <name type="common">Northern krill</name>
    <name type="synonym">Thysanopoda norvegica</name>
    <dbReference type="NCBI Taxonomy" id="48144"/>
    <lineage>
        <taxon>Eukaryota</taxon>
        <taxon>Metazoa</taxon>
        <taxon>Ecdysozoa</taxon>
        <taxon>Arthropoda</taxon>
        <taxon>Crustacea</taxon>
        <taxon>Multicrustacea</taxon>
        <taxon>Malacostraca</taxon>
        <taxon>Eumalacostraca</taxon>
        <taxon>Eucarida</taxon>
        <taxon>Euphausiacea</taxon>
        <taxon>Euphausiidae</taxon>
        <taxon>Meganyctiphanes</taxon>
    </lineage>
</organism>
<gene>
    <name evidence="1" type="ORF">MNOR_LOCUS21553</name>
</gene>
<protein>
    <recommendedName>
        <fullName evidence="3">Transposase</fullName>
    </recommendedName>
</protein>
<name>A0AAV2RBF9_MEGNR</name>
<accession>A0AAV2RBF9</accession>
<dbReference type="PANTHER" id="PTHR45913:SF22">
    <property type="entry name" value="SCAN BOX DOMAIN-CONTAINING PROTEIN"/>
    <property type="match status" value="1"/>
</dbReference>
<evidence type="ECO:0008006" key="3">
    <source>
        <dbReference type="Google" id="ProtNLM"/>
    </source>
</evidence>
<dbReference type="PANTHER" id="PTHR45913">
    <property type="entry name" value="EPM2A-INTERACTING PROTEIN 1"/>
    <property type="match status" value="1"/>
</dbReference>
<reference evidence="1 2" key="1">
    <citation type="submission" date="2024-05" db="EMBL/GenBank/DDBJ databases">
        <authorList>
            <person name="Wallberg A."/>
        </authorList>
    </citation>
    <scope>NUCLEOTIDE SEQUENCE [LARGE SCALE GENOMIC DNA]</scope>
</reference>
<evidence type="ECO:0000313" key="2">
    <source>
        <dbReference type="Proteomes" id="UP001497623"/>
    </source>
</evidence>
<dbReference type="AlphaFoldDB" id="A0AAV2RBF9"/>
<comment type="caution">
    <text evidence="1">The sequence shown here is derived from an EMBL/GenBank/DDBJ whole genome shotgun (WGS) entry which is preliminary data.</text>
</comment>